<keyword evidence="2" id="KW-1185">Reference proteome</keyword>
<protein>
    <submittedName>
        <fullName evidence="1">Uncharacterized protein</fullName>
    </submittedName>
</protein>
<proteinExistence type="predicted"/>
<name>A0ACC3MGR0_9PEZI</name>
<dbReference type="Proteomes" id="UP001281147">
    <property type="component" value="Unassembled WGS sequence"/>
</dbReference>
<reference evidence="1" key="1">
    <citation type="submission" date="2023-07" db="EMBL/GenBank/DDBJ databases">
        <title>Black Yeasts Isolated from many extreme environments.</title>
        <authorList>
            <person name="Coleine C."/>
            <person name="Stajich J.E."/>
            <person name="Selbmann L."/>
        </authorList>
    </citation>
    <scope>NUCLEOTIDE SEQUENCE</scope>
    <source>
        <strain evidence="1">CCFEE 5714</strain>
    </source>
</reference>
<evidence type="ECO:0000313" key="1">
    <source>
        <dbReference type="EMBL" id="KAK3690979.1"/>
    </source>
</evidence>
<organism evidence="1 2">
    <name type="scientific">Vermiconidia calcicola</name>
    <dbReference type="NCBI Taxonomy" id="1690605"/>
    <lineage>
        <taxon>Eukaryota</taxon>
        <taxon>Fungi</taxon>
        <taxon>Dikarya</taxon>
        <taxon>Ascomycota</taxon>
        <taxon>Pezizomycotina</taxon>
        <taxon>Dothideomycetes</taxon>
        <taxon>Dothideomycetidae</taxon>
        <taxon>Mycosphaerellales</taxon>
        <taxon>Extremaceae</taxon>
        <taxon>Vermiconidia</taxon>
    </lineage>
</organism>
<sequence>MAYSSAVLAASPIDATRWTHHRTAIRPEVDPLDAGGEYGIRIHYVSCLPPAGIEKKGTILLIHGFPETWYQFRRVITPLSDAGYHVVVPDYRGAGDSTKPSQFEAVFTKKVMAGDLHILLTEHLKIGEGVHVVGHDIGGMIAHAYATQFPKHTASVCWGECPIPGSTFYQERKGSTQFWHFLFHVRTASPIPDQRPSLTWSQSIPDLPELLIAGKVKEYQKHFFDRHCQDPSAFTLEDREIYSTAYSASGAMRCALNVYRAFERDAVQNNDWVKQNGKSGVRCLTLWGGESWMLKEEALKMCDEYYDRSEYVDVEGCGHWIAEEQPGRFVDAILGWVGKT</sequence>
<evidence type="ECO:0000313" key="2">
    <source>
        <dbReference type="Proteomes" id="UP001281147"/>
    </source>
</evidence>
<gene>
    <name evidence="1" type="ORF">LTR37_018932</name>
</gene>
<accession>A0ACC3MGR0</accession>
<dbReference type="EMBL" id="JAUTXU010000277">
    <property type="protein sequence ID" value="KAK3690979.1"/>
    <property type="molecule type" value="Genomic_DNA"/>
</dbReference>
<comment type="caution">
    <text evidence="1">The sequence shown here is derived from an EMBL/GenBank/DDBJ whole genome shotgun (WGS) entry which is preliminary data.</text>
</comment>